<dbReference type="Proteomes" id="UP000279236">
    <property type="component" value="Unassembled WGS sequence"/>
</dbReference>
<dbReference type="PANTHER" id="PTHR10093">
    <property type="entry name" value="IRON-SULFUR CLUSTER ASSEMBLY ENZYME NIFU HOMOLOG"/>
    <property type="match status" value="1"/>
</dbReference>
<dbReference type="FunFam" id="3.90.1010.10:FF:000008">
    <property type="entry name" value="Iron-sulfur cluster assembly enzyme"/>
    <property type="match status" value="1"/>
</dbReference>
<dbReference type="AlphaFoldDB" id="A0A427XIK3"/>
<keyword evidence="7" id="KW-0411">Iron-sulfur</keyword>
<keyword evidence="4 7" id="KW-0479">Metal-binding</keyword>
<evidence type="ECO:0000313" key="9">
    <source>
        <dbReference type="EMBL" id="RSH78648.1"/>
    </source>
</evidence>
<dbReference type="STRING" id="105984.A0A427XIK3"/>
<dbReference type="InterPro" id="IPR002871">
    <property type="entry name" value="NIF_FeS_clus_asmbl_NifU_N"/>
</dbReference>
<dbReference type="RefSeq" id="XP_028473795.1">
    <property type="nucleotide sequence ID" value="XM_028618117.1"/>
</dbReference>
<dbReference type="UniPathway" id="UPA00266"/>
<gene>
    <name evidence="9" type="primary">ISU1</name>
    <name evidence="9" type="ORF">EHS24_002377</name>
</gene>
<comment type="caution">
    <text evidence="9">The sequence shown here is derived from an EMBL/GenBank/DDBJ whole genome shotgun (WGS) entry which is preliminary data.</text>
</comment>
<evidence type="ECO:0000256" key="1">
    <source>
        <dbReference type="ARBA" id="ARBA00005151"/>
    </source>
</evidence>
<protein>
    <recommendedName>
        <fullName evidence="7">Iron-sulfur cluster assembly protein</fullName>
    </recommendedName>
</protein>
<dbReference type="EMBL" id="RSCE01000012">
    <property type="protein sequence ID" value="RSH78648.1"/>
    <property type="molecule type" value="Genomic_DNA"/>
</dbReference>
<comment type="cofactor">
    <cofactor evidence="6 7">
        <name>[2Fe-2S] cluster</name>
        <dbReference type="ChEBI" id="CHEBI:190135"/>
    </cofactor>
</comment>
<dbReference type="NCBIfam" id="TIGR01999">
    <property type="entry name" value="iscU"/>
    <property type="match status" value="1"/>
</dbReference>
<name>A0A427XIK3_9TREE</name>
<proteinExistence type="inferred from homology"/>
<dbReference type="CDD" id="cd06664">
    <property type="entry name" value="IscU_like"/>
    <property type="match status" value="1"/>
</dbReference>
<dbReference type="GO" id="GO:0051537">
    <property type="term" value="F:2 iron, 2 sulfur cluster binding"/>
    <property type="evidence" value="ECO:0007669"/>
    <property type="project" value="UniProtKB-KW"/>
</dbReference>
<evidence type="ECO:0000256" key="5">
    <source>
        <dbReference type="ARBA" id="ARBA00023004"/>
    </source>
</evidence>
<sequence length="175" mass="18437">MQAFRNSTLALSRRAVTAPLRVAPASVARYHAKVIDHYENPRNVGKLDKNDADVGTGLVGAPACGDVMKLQIKVGEDGIIQDVKFKTFGCGSAIASSSYMTERVKGLSITDAAKVKNTEIAKELCLPPVKLHCSLLAEDAIKSAIKDYQSKREKRLAAAAAASAPSPAAQLSASA</sequence>
<dbReference type="GO" id="GO:0005506">
    <property type="term" value="F:iron ion binding"/>
    <property type="evidence" value="ECO:0007669"/>
    <property type="project" value="UniProtKB-UniRule"/>
</dbReference>
<dbReference type="Gene3D" id="3.90.1010.10">
    <property type="match status" value="1"/>
</dbReference>
<dbReference type="OrthoDB" id="1925777at2759"/>
<feature type="domain" description="NIF system FeS cluster assembly NifU N-terminal" evidence="8">
    <location>
        <begin position="30"/>
        <end position="153"/>
    </location>
</feature>
<evidence type="ECO:0000256" key="4">
    <source>
        <dbReference type="ARBA" id="ARBA00022723"/>
    </source>
</evidence>
<evidence type="ECO:0000256" key="3">
    <source>
        <dbReference type="ARBA" id="ARBA00022714"/>
    </source>
</evidence>
<evidence type="ECO:0000256" key="7">
    <source>
        <dbReference type="RuleBase" id="RU362089"/>
    </source>
</evidence>
<dbReference type="SUPFAM" id="SSF82649">
    <property type="entry name" value="SufE/NifU"/>
    <property type="match status" value="1"/>
</dbReference>
<evidence type="ECO:0000313" key="10">
    <source>
        <dbReference type="Proteomes" id="UP000279236"/>
    </source>
</evidence>
<comment type="subcellular location">
    <subcellularLocation>
        <location evidence="7">Mitochondrion matrix</location>
    </subcellularLocation>
</comment>
<comment type="similarity">
    <text evidence="2 7">Belongs to the NifU family.</text>
</comment>
<keyword evidence="7" id="KW-0809">Transit peptide</keyword>
<reference evidence="9 10" key="1">
    <citation type="submission" date="2018-11" db="EMBL/GenBank/DDBJ databases">
        <title>Genome sequence of Apiotrichum porosum DSM 27194.</title>
        <authorList>
            <person name="Aliyu H."/>
            <person name="Gorte O."/>
            <person name="Ochsenreither K."/>
        </authorList>
    </citation>
    <scope>NUCLEOTIDE SEQUENCE [LARGE SCALE GENOMIC DNA]</scope>
    <source>
        <strain evidence="9 10">DSM 27194</strain>
    </source>
</reference>
<evidence type="ECO:0000256" key="2">
    <source>
        <dbReference type="ARBA" id="ARBA00006420"/>
    </source>
</evidence>
<organism evidence="9 10">
    <name type="scientific">Apiotrichum porosum</name>
    <dbReference type="NCBI Taxonomy" id="105984"/>
    <lineage>
        <taxon>Eukaryota</taxon>
        <taxon>Fungi</taxon>
        <taxon>Dikarya</taxon>
        <taxon>Basidiomycota</taxon>
        <taxon>Agaricomycotina</taxon>
        <taxon>Tremellomycetes</taxon>
        <taxon>Trichosporonales</taxon>
        <taxon>Trichosporonaceae</taxon>
        <taxon>Apiotrichum</taxon>
    </lineage>
</organism>
<evidence type="ECO:0000259" key="8">
    <source>
        <dbReference type="Pfam" id="PF01592"/>
    </source>
</evidence>
<keyword evidence="3 7" id="KW-0001">2Fe-2S</keyword>
<keyword evidence="7" id="KW-0496">Mitochondrion</keyword>
<dbReference type="GeneID" id="39586920"/>
<keyword evidence="10" id="KW-1185">Reference proteome</keyword>
<keyword evidence="5 7" id="KW-0408">Iron</keyword>
<accession>A0A427XIK3</accession>
<dbReference type="InterPro" id="IPR011339">
    <property type="entry name" value="ISCU"/>
</dbReference>
<comment type="pathway">
    <text evidence="1">Cofactor biosynthesis; iron-sulfur cluster biosynthesis.</text>
</comment>
<evidence type="ECO:0000256" key="6">
    <source>
        <dbReference type="ARBA" id="ARBA00034078"/>
    </source>
</evidence>
<dbReference type="Pfam" id="PF01592">
    <property type="entry name" value="NifU_N"/>
    <property type="match status" value="1"/>
</dbReference>
<dbReference type="GO" id="GO:0016226">
    <property type="term" value="P:iron-sulfur cluster assembly"/>
    <property type="evidence" value="ECO:0007669"/>
    <property type="project" value="UniProtKB-UniRule"/>
</dbReference>
<dbReference type="GO" id="GO:0005759">
    <property type="term" value="C:mitochondrial matrix"/>
    <property type="evidence" value="ECO:0007669"/>
    <property type="project" value="UniProtKB-SubCell"/>
</dbReference>
<comment type="function">
    <text evidence="7">Scaffold protein for the de novo synthesis of iron-sulfur (Fe-S) clusters within mitochondria, which is required for maturation of both mitochondrial and cytoplasmic [2Fe-2S] and [4Fe-4S] proteins.</text>
</comment>